<dbReference type="RefSeq" id="WP_188827905.1">
    <property type="nucleotide sequence ID" value="NZ_BMMW01000001.1"/>
</dbReference>
<organism evidence="2 3">
    <name type="scientific">Nocardia camponoti</name>
    <dbReference type="NCBI Taxonomy" id="1616106"/>
    <lineage>
        <taxon>Bacteria</taxon>
        <taxon>Bacillati</taxon>
        <taxon>Actinomycetota</taxon>
        <taxon>Actinomycetes</taxon>
        <taxon>Mycobacteriales</taxon>
        <taxon>Nocardiaceae</taxon>
        <taxon>Nocardia</taxon>
    </lineage>
</organism>
<dbReference type="EMBL" id="BMMW01000001">
    <property type="protein sequence ID" value="GGK43346.1"/>
    <property type="molecule type" value="Genomic_DNA"/>
</dbReference>
<reference evidence="2" key="2">
    <citation type="submission" date="2020-09" db="EMBL/GenBank/DDBJ databases">
        <authorList>
            <person name="Sun Q."/>
            <person name="Zhou Y."/>
        </authorList>
    </citation>
    <scope>NUCLEOTIDE SEQUENCE</scope>
    <source>
        <strain evidence="2">CGMCC 4.7278</strain>
    </source>
</reference>
<reference evidence="2" key="1">
    <citation type="journal article" date="2014" name="Int. J. Syst. Evol. Microbiol.">
        <title>Complete genome sequence of Corynebacterium casei LMG S-19264T (=DSM 44701T), isolated from a smear-ripened cheese.</title>
        <authorList>
            <consortium name="US DOE Joint Genome Institute (JGI-PGF)"/>
            <person name="Walter F."/>
            <person name="Albersmeier A."/>
            <person name="Kalinowski J."/>
            <person name="Ruckert C."/>
        </authorList>
    </citation>
    <scope>NUCLEOTIDE SEQUENCE</scope>
    <source>
        <strain evidence="2">CGMCC 4.7278</strain>
    </source>
</reference>
<keyword evidence="3" id="KW-1185">Reference proteome</keyword>
<accession>A0A917QCH6</accession>
<gene>
    <name evidence="2" type="ORF">GCM10011591_13750</name>
</gene>
<proteinExistence type="predicted"/>
<feature type="domain" description="DUF5919" evidence="1">
    <location>
        <begin position="117"/>
        <end position="242"/>
    </location>
</feature>
<evidence type="ECO:0000313" key="2">
    <source>
        <dbReference type="EMBL" id="GGK43346.1"/>
    </source>
</evidence>
<name>A0A917QCH6_9NOCA</name>
<evidence type="ECO:0000313" key="3">
    <source>
        <dbReference type="Proteomes" id="UP000612956"/>
    </source>
</evidence>
<protein>
    <recommendedName>
        <fullName evidence="1">DUF5919 domain-containing protein</fullName>
    </recommendedName>
</protein>
<sequence>MTALKELLRQRHWQTHSAFSREYNAVARRVEPDLVGAGPGKAQFYKWLSGDLAGLPLPHHCRVLEAMFPGHPVRTLFSADSSPAPSAARYLTTTYPTRNHFLRDYPPTELFAGARRIDLLGIALNVFCQQVSDGQITALLESGTEIRCLFLDPTSRHTDEREAEEGQVRGTLTSLIAINRAMMQRIARKTRSAAGTLTTRTYCAPPRLNIIRVDELCAFQPYLPQARGLDCPTFVATGSELREAMATTFESLWRGAGLSNPRES</sequence>
<dbReference type="Pfam" id="PF19319">
    <property type="entry name" value="DUF5919"/>
    <property type="match status" value="1"/>
</dbReference>
<evidence type="ECO:0000259" key="1">
    <source>
        <dbReference type="Pfam" id="PF19319"/>
    </source>
</evidence>
<dbReference type="InterPro" id="IPR045697">
    <property type="entry name" value="DUF5919"/>
</dbReference>
<comment type="caution">
    <text evidence="2">The sequence shown here is derived from an EMBL/GenBank/DDBJ whole genome shotgun (WGS) entry which is preliminary data.</text>
</comment>
<dbReference type="AlphaFoldDB" id="A0A917QCH6"/>
<dbReference type="Proteomes" id="UP000612956">
    <property type="component" value="Unassembled WGS sequence"/>
</dbReference>